<dbReference type="Proteomes" id="UP000182334">
    <property type="component" value="Chromosome IV"/>
</dbReference>
<gene>
    <name evidence="2" type="ORF">SAMEA4029010_CIC11G00000003078</name>
</gene>
<keyword evidence="3" id="KW-1185">Reference proteome</keyword>
<dbReference type="OrthoDB" id="4096032at2759"/>
<name>A0A1L0BW95_9ASCO</name>
<evidence type="ECO:0000313" key="3">
    <source>
        <dbReference type="Proteomes" id="UP000182334"/>
    </source>
</evidence>
<proteinExistence type="predicted"/>
<dbReference type="EMBL" id="LT635759">
    <property type="protein sequence ID" value="SGZ54618.1"/>
    <property type="molecule type" value="Genomic_DNA"/>
</dbReference>
<accession>A0A1L0BW95</accession>
<feature type="compositionally biased region" description="Basic residues" evidence="1">
    <location>
        <begin position="336"/>
        <end position="349"/>
    </location>
</feature>
<protein>
    <submittedName>
        <fullName evidence="2">CIC11C00000003078</fullName>
    </submittedName>
</protein>
<sequence length="839" mass="95573">MPPPTSPNRTPLPPSSNILPGYGRESSFISRDILNRMNELLANILSQYTEASDDTNDYLAWHPSRDEAPHLTSLPAQIRNLAPPIRFFSIPDLDLDMDLNTDNPQRAVAGTSTTTFAADLDDSSGLTMTSELDVDFEHNELNSDNSSEGNMDDDDDDDLEVEGDDDSDLPQRGTFHRIPDQRLLLSSARQNLTNRNTLINLGQATSSRSRPIGAVDLDRLNAIRMTCRHPPNPNLENVARDYHADFEAAINSIKGLDSFVGKSPLFAHHPHSEGRQGLRKWSNLRRLIRKASFELNMDRLLNHRRKGSLWSQDSNHMCEAGTNEAFLNIRESKRKHLGTSGNQKRRKVANKTNPQCRPRFKSRSIEGGEAIDYNHLSQEDKYKILDALPCSYLQSGSTFALDLLVRGNDSIDLSFASVDLREKTLHGHFNVKACGERSGHIHLIIGFLSFLCGGIRSKYTINCTNKVIQTKSALLDHTFMEAIVERGLSSPQVIECLTGAFQIPFSGEIVDFNKNDLRFLQETRPISSKTSFSRSMHVSRMRNEQIKMQLGEWLRVRPFHNFSEAFFLNYLFFVEKYLRNFKESSTVEQELVIEFAKNMKDLIHDITRDFDFVKEAKIPMVEEKSIQNQKDIWERRRHEPRSNLQKSSFLKEWESKLCEKLSDYITCEDSCLCNIQLNYVLFTVKVDISAALDQTFEKFIKLVTKESERKMLQKKYKAISKEQLLPEARECVFLCSLNRKTGHLEMQNTRLNLDYKYAGSCDARGSLQRESFSASSGGFTESDDEDFLRPMGRYSVFSTHWKYLEDPHLMDNPTVTMGKWKRGSSGFSSGGGIGQADFA</sequence>
<organism evidence="2 3">
    <name type="scientific">Sungouiella intermedia</name>
    <dbReference type="NCBI Taxonomy" id="45354"/>
    <lineage>
        <taxon>Eukaryota</taxon>
        <taxon>Fungi</taxon>
        <taxon>Dikarya</taxon>
        <taxon>Ascomycota</taxon>
        <taxon>Saccharomycotina</taxon>
        <taxon>Pichiomycetes</taxon>
        <taxon>Metschnikowiaceae</taxon>
        <taxon>Sungouiella</taxon>
    </lineage>
</organism>
<feature type="region of interest" description="Disordered" evidence="1">
    <location>
        <begin position="336"/>
        <end position="356"/>
    </location>
</feature>
<dbReference type="AlphaFoldDB" id="A0A1L0BW95"/>
<evidence type="ECO:0000313" key="2">
    <source>
        <dbReference type="EMBL" id="SGZ54618.1"/>
    </source>
</evidence>
<evidence type="ECO:0000256" key="1">
    <source>
        <dbReference type="SAM" id="MobiDB-lite"/>
    </source>
</evidence>
<feature type="compositionally biased region" description="Acidic residues" evidence="1">
    <location>
        <begin position="150"/>
        <end position="168"/>
    </location>
</feature>
<feature type="region of interest" description="Disordered" evidence="1">
    <location>
        <begin position="140"/>
        <end position="175"/>
    </location>
</feature>
<reference evidence="2 3" key="1">
    <citation type="submission" date="2016-10" db="EMBL/GenBank/DDBJ databases">
        <authorList>
            <person name="de Groot N.N."/>
        </authorList>
    </citation>
    <scope>NUCLEOTIDE SEQUENCE [LARGE SCALE GENOMIC DNA]</scope>
    <source>
        <strain evidence="2 3">CBS 141442</strain>
    </source>
</reference>